<keyword evidence="1" id="KW-1133">Transmembrane helix</keyword>
<protein>
    <submittedName>
        <fullName evidence="3">DUF4064 domain-containing protein</fullName>
    </submittedName>
</protein>
<gene>
    <name evidence="3" type="ORF">HZY85_03660</name>
</gene>
<evidence type="ECO:0000313" key="3">
    <source>
        <dbReference type="EMBL" id="NYS47292.1"/>
    </source>
</evidence>
<proteinExistence type="predicted"/>
<sequence>MNKFSRTAEKVLAWIANICLIFITYLIASLNFNDEFQQIVNSQDFHDQLRDKIIKSNQEYNFTDVQINQIIDFVVNFVPVATVIYVVVTILAIIISFTMKKRIFSGIMFLILAIVTFLITVSVGFFIYLPYFIVAIMLFARKPPVDINNYYNGNTKEEVEKIEYV</sequence>
<dbReference type="Pfam" id="PF13273">
    <property type="entry name" value="DUF4064"/>
    <property type="match status" value="1"/>
</dbReference>
<evidence type="ECO:0000256" key="1">
    <source>
        <dbReference type="SAM" id="Phobius"/>
    </source>
</evidence>
<feature type="domain" description="DUF4064" evidence="2">
    <location>
        <begin position="5"/>
        <end position="117"/>
    </location>
</feature>
<evidence type="ECO:0000259" key="2">
    <source>
        <dbReference type="Pfam" id="PF13273"/>
    </source>
</evidence>
<keyword evidence="1" id="KW-0812">Transmembrane</keyword>
<keyword evidence="4" id="KW-1185">Reference proteome</keyword>
<keyword evidence="1" id="KW-0472">Membrane</keyword>
<dbReference type="InterPro" id="IPR025273">
    <property type="entry name" value="DUF4064"/>
</dbReference>
<feature type="transmembrane region" description="Helical" evidence="1">
    <location>
        <begin position="107"/>
        <end position="140"/>
    </location>
</feature>
<evidence type="ECO:0000313" key="4">
    <source>
        <dbReference type="Proteomes" id="UP000531840"/>
    </source>
</evidence>
<accession>A0ABX2T0Y3</accession>
<reference evidence="3 4" key="1">
    <citation type="submission" date="2020-07" db="EMBL/GenBank/DDBJ databases">
        <title>MOT database genomes.</title>
        <authorList>
            <person name="Joseph S."/>
            <person name="Aduse-Opoku J."/>
            <person name="Hashim A."/>
            <person name="Wade W."/>
            <person name="Curtis M."/>
        </authorList>
    </citation>
    <scope>NUCLEOTIDE SEQUENCE [LARGE SCALE GENOMIC DNA]</scope>
    <source>
        <strain evidence="3 4">CIP 106318</strain>
    </source>
</reference>
<feature type="transmembrane region" description="Helical" evidence="1">
    <location>
        <begin position="73"/>
        <end position="95"/>
    </location>
</feature>
<dbReference type="RefSeq" id="WP_179941009.1">
    <property type="nucleotide sequence ID" value="NZ_JACBYF010000005.1"/>
</dbReference>
<comment type="caution">
    <text evidence="3">The sequence shown here is derived from an EMBL/GenBank/DDBJ whole genome shotgun (WGS) entry which is preliminary data.</text>
</comment>
<organism evidence="3 4">
    <name type="scientific">Gemelliphila palaticanis</name>
    <dbReference type="NCBI Taxonomy" id="81950"/>
    <lineage>
        <taxon>Bacteria</taxon>
        <taxon>Bacillati</taxon>
        <taxon>Bacillota</taxon>
        <taxon>Bacilli</taxon>
        <taxon>Bacillales</taxon>
        <taxon>Gemellaceae</taxon>
        <taxon>Gemelliphila</taxon>
    </lineage>
</organism>
<dbReference type="Proteomes" id="UP000531840">
    <property type="component" value="Unassembled WGS sequence"/>
</dbReference>
<name>A0ABX2T0Y3_9BACL</name>
<feature type="transmembrane region" description="Helical" evidence="1">
    <location>
        <begin position="12"/>
        <end position="32"/>
    </location>
</feature>
<dbReference type="EMBL" id="JACBYF010000005">
    <property type="protein sequence ID" value="NYS47292.1"/>
    <property type="molecule type" value="Genomic_DNA"/>
</dbReference>